<gene>
    <name evidence="3" type="ORF">SEPMUDRAFT_149875</name>
</gene>
<reference evidence="3 4" key="1">
    <citation type="journal article" date="2012" name="PLoS Pathog.">
        <title>Diverse lifestyles and strategies of plant pathogenesis encoded in the genomes of eighteen Dothideomycetes fungi.</title>
        <authorList>
            <person name="Ohm R.A."/>
            <person name="Feau N."/>
            <person name="Henrissat B."/>
            <person name="Schoch C.L."/>
            <person name="Horwitz B.A."/>
            <person name="Barry K.W."/>
            <person name="Condon B.J."/>
            <person name="Copeland A.C."/>
            <person name="Dhillon B."/>
            <person name="Glaser F."/>
            <person name="Hesse C.N."/>
            <person name="Kosti I."/>
            <person name="LaButti K."/>
            <person name="Lindquist E.A."/>
            <person name="Lucas S."/>
            <person name="Salamov A.A."/>
            <person name="Bradshaw R.E."/>
            <person name="Ciuffetti L."/>
            <person name="Hamelin R.C."/>
            <person name="Kema G.H.J."/>
            <person name="Lawrence C."/>
            <person name="Scott J.A."/>
            <person name="Spatafora J.W."/>
            <person name="Turgeon B.G."/>
            <person name="de Wit P.J.G.M."/>
            <person name="Zhong S."/>
            <person name="Goodwin S.B."/>
            <person name="Grigoriev I.V."/>
        </authorList>
    </citation>
    <scope>NUCLEOTIDE SEQUENCE [LARGE SCALE GENOMIC DNA]</scope>
    <source>
        <strain evidence="3 4">SO2202</strain>
    </source>
</reference>
<feature type="signal peptide" evidence="1">
    <location>
        <begin position="1"/>
        <end position="18"/>
    </location>
</feature>
<dbReference type="EMBL" id="KB456265">
    <property type="protein sequence ID" value="EMF12113.1"/>
    <property type="molecule type" value="Genomic_DNA"/>
</dbReference>
<evidence type="ECO:0000313" key="3">
    <source>
        <dbReference type="EMBL" id="EMF12113.1"/>
    </source>
</evidence>
<name>N1QFN0_SPHMS</name>
<evidence type="ECO:0000259" key="2">
    <source>
        <dbReference type="Pfam" id="PF14856"/>
    </source>
</evidence>
<dbReference type="InterPro" id="IPR029226">
    <property type="entry name" value="Ecp2-like"/>
</dbReference>
<dbReference type="HOGENOM" id="CLU_1579488_0_0_1"/>
<accession>N1QFN0</accession>
<evidence type="ECO:0000313" key="4">
    <source>
        <dbReference type="Proteomes" id="UP000016931"/>
    </source>
</evidence>
<keyword evidence="1" id="KW-0732">Signal</keyword>
<dbReference type="RefSeq" id="XP_016760234.1">
    <property type="nucleotide sequence ID" value="XM_016905826.1"/>
</dbReference>
<dbReference type="AlphaFoldDB" id="N1QFN0"/>
<feature type="chain" id="PRO_5004110789" description="Ecp2 effector protein-like domain-containing protein" evidence="1">
    <location>
        <begin position="19"/>
        <end position="169"/>
    </location>
</feature>
<proteinExistence type="predicted"/>
<feature type="domain" description="Ecp2 effector protein-like" evidence="2">
    <location>
        <begin position="38"/>
        <end position="140"/>
    </location>
</feature>
<keyword evidence="4" id="KW-1185">Reference proteome</keyword>
<dbReference type="STRING" id="692275.N1QFN0"/>
<dbReference type="Pfam" id="PF14856">
    <property type="entry name" value="Hce2"/>
    <property type="match status" value="1"/>
</dbReference>
<protein>
    <recommendedName>
        <fullName evidence="2">Ecp2 effector protein-like domain-containing protein</fullName>
    </recommendedName>
</protein>
<dbReference type="OMA" id="TNDWANN"/>
<dbReference type="GeneID" id="27902963"/>
<dbReference type="Proteomes" id="UP000016931">
    <property type="component" value="Unassembled WGS sequence"/>
</dbReference>
<sequence length="169" mass="18183">MRFTSVTALAACLSVAAAIPVADPEAQNAGNGNVHTNKCGMTRFNAQYGFGKPPTLQDCITMITKISSSPHLVDQRKQVGQYGDCAFIVSPTKKGTHAKIGMDDIKDITRDVTNDWANNKDGPTSYEGTIQIGSGGKMSCDSDNNTQVEIYWSIGLWAPKTPRKSKPSN</sequence>
<evidence type="ECO:0000256" key="1">
    <source>
        <dbReference type="SAM" id="SignalP"/>
    </source>
</evidence>
<organism evidence="3 4">
    <name type="scientific">Sphaerulina musiva (strain SO2202)</name>
    <name type="common">Poplar stem canker fungus</name>
    <name type="synonym">Septoria musiva</name>
    <dbReference type="NCBI Taxonomy" id="692275"/>
    <lineage>
        <taxon>Eukaryota</taxon>
        <taxon>Fungi</taxon>
        <taxon>Dikarya</taxon>
        <taxon>Ascomycota</taxon>
        <taxon>Pezizomycotina</taxon>
        <taxon>Dothideomycetes</taxon>
        <taxon>Dothideomycetidae</taxon>
        <taxon>Mycosphaerellales</taxon>
        <taxon>Mycosphaerellaceae</taxon>
        <taxon>Sphaerulina</taxon>
    </lineage>
</organism>